<keyword evidence="3" id="KW-0378">Hydrolase</keyword>
<evidence type="ECO:0000259" key="1">
    <source>
        <dbReference type="Pfam" id="PF00144"/>
    </source>
</evidence>
<accession>A0A5N3PFD8</accession>
<dbReference type="AlphaFoldDB" id="A0A5N3PFD8"/>
<proteinExistence type="predicted"/>
<name>A0A5N3PFD8_9HYPH</name>
<dbReference type="Gene3D" id="3.40.710.10">
    <property type="entry name" value="DD-peptidase/beta-lactamase superfamily"/>
    <property type="match status" value="1"/>
</dbReference>
<dbReference type="Pfam" id="PF00144">
    <property type="entry name" value="Beta-lactamase"/>
    <property type="match status" value="1"/>
</dbReference>
<evidence type="ECO:0000313" key="4">
    <source>
        <dbReference type="Proteomes" id="UP000325684"/>
    </source>
</evidence>
<keyword evidence="4" id="KW-1185">Reference proteome</keyword>
<dbReference type="InterPro" id="IPR021860">
    <property type="entry name" value="Peptidase_S12_Pab87-rel_C"/>
</dbReference>
<reference evidence="3 4" key="1">
    <citation type="journal article" date="2019" name="Microorganisms">
        <title>Genome Insights into the Novel Species Microvirga brassicacearum, a Rapeseed Endophyte with Biotechnological Potential.</title>
        <authorList>
            <person name="Jimenez-Gomez A."/>
            <person name="Saati-Santamaria Z."/>
            <person name="Igual J.M."/>
            <person name="Rivas R."/>
            <person name="Mateos P.F."/>
            <person name="Garcia-Fraile P."/>
        </authorList>
    </citation>
    <scope>NUCLEOTIDE SEQUENCE [LARGE SCALE GENOMIC DNA]</scope>
    <source>
        <strain evidence="3 4">CDVBN77</strain>
    </source>
</reference>
<evidence type="ECO:0000259" key="2">
    <source>
        <dbReference type="Pfam" id="PF11954"/>
    </source>
</evidence>
<dbReference type="GO" id="GO:0016787">
    <property type="term" value="F:hydrolase activity"/>
    <property type="evidence" value="ECO:0007669"/>
    <property type="project" value="UniProtKB-KW"/>
</dbReference>
<dbReference type="InterPro" id="IPR050491">
    <property type="entry name" value="AmpC-like"/>
</dbReference>
<dbReference type="SUPFAM" id="SSF56601">
    <property type="entry name" value="beta-lactamase/transpeptidase-like"/>
    <property type="match status" value="1"/>
</dbReference>
<dbReference type="Gene3D" id="2.40.128.600">
    <property type="match status" value="1"/>
</dbReference>
<dbReference type="EMBL" id="VCMV01000006">
    <property type="protein sequence ID" value="KAB0268446.1"/>
    <property type="molecule type" value="Genomic_DNA"/>
</dbReference>
<dbReference type="Proteomes" id="UP000325684">
    <property type="component" value="Unassembled WGS sequence"/>
</dbReference>
<feature type="domain" description="Peptidase S12 Pab87-related C-terminal" evidence="2">
    <location>
        <begin position="439"/>
        <end position="523"/>
    </location>
</feature>
<dbReference type="PANTHER" id="PTHR46825:SF15">
    <property type="entry name" value="BETA-LACTAMASE-RELATED DOMAIN-CONTAINING PROTEIN"/>
    <property type="match status" value="1"/>
</dbReference>
<gene>
    <name evidence="3" type="ORF">FEZ63_05485</name>
</gene>
<dbReference type="OrthoDB" id="5377981at2"/>
<dbReference type="PANTHER" id="PTHR46825">
    <property type="entry name" value="D-ALANYL-D-ALANINE-CARBOXYPEPTIDASE/ENDOPEPTIDASE AMPH"/>
    <property type="match status" value="1"/>
</dbReference>
<feature type="domain" description="Beta-lactamase-related" evidence="1">
    <location>
        <begin position="66"/>
        <end position="391"/>
    </location>
</feature>
<protein>
    <submittedName>
        <fullName evidence="3">Serine hydrolase</fullName>
    </submittedName>
</protein>
<evidence type="ECO:0000313" key="3">
    <source>
        <dbReference type="EMBL" id="KAB0268446.1"/>
    </source>
</evidence>
<dbReference type="Pfam" id="PF11954">
    <property type="entry name" value="DUF3471"/>
    <property type="match status" value="1"/>
</dbReference>
<dbReference type="InterPro" id="IPR001466">
    <property type="entry name" value="Beta-lactam-related"/>
</dbReference>
<dbReference type="InterPro" id="IPR012338">
    <property type="entry name" value="Beta-lactam/transpept-like"/>
</dbReference>
<sequence>MPLRNRKVGADSAGRIFAGRSSMAGLRAWVSAGCVATLIGFGIGQAAAQQAGAMQDRIDELAPAFETYLQAGMKAANVPGVAVGIVHGDKLVYTKAFGVKERTKPDPVTPDTIFQIGSTTKAFLSATLAQAVDAGKLKWDDRVVDRMPEFQLGDPWVGRDFRMLDLPAQRSGLGPYVYDGLGLLGFDQQTMIRALEDAPAVGIFRSDFAYLNIPHMIAGRILAETYGVAAWSDVVKKGILDPLGMAATSWTPEVIETAPDHAVGHRATDTDPVAIPFHASFPYGFGPAGNLNSNVPDVSRWLRMQLARGIFGENVIVSEANLDVTWTPRVAMTERVSYAVGWVVTATPNGRIIWHNGGTTGFGAHVGFVPDRDIGLIVLSNLENNGFPDAVAQWFYDRLMGNPQVDNVALMLTALHAKQDQAKRVANQKPLGTIPPFGPYAGTYASRVLGDATVREVDGKLQMVLETSEAVLDLKPIALDTFEARLQPSGAFAVVAAMTGDDVLTPVRFERDGNGVITGLRWTAPAMPQLFERQR</sequence>
<comment type="caution">
    <text evidence="3">The sequence shown here is derived from an EMBL/GenBank/DDBJ whole genome shotgun (WGS) entry which is preliminary data.</text>
</comment>
<organism evidence="3 4">
    <name type="scientific">Microvirga brassicacearum</name>
    <dbReference type="NCBI Taxonomy" id="2580413"/>
    <lineage>
        <taxon>Bacteria</taxon>
        <taxon>Pseudomonadati</taxon>
        <taxon>Pseudomonadota</taxon>
        <taxon>Alphaproteobacteria</taxon>
        <taxon>Hyphomicrobiales</taxon>
        <taxon>Methylobacteriaceae</taxon>
        <taxon>Microvirga</taxon>
    </lineage>
</organism>